<evidence type="ECO:0000313" key="3">
    <source>
        <dbReference type="Proteomes" id="UP000015445"/>
    </source>
</evidence>
<organism evidence="2 3">
    <name type="scientific">Leptospira alstonii serovar Pingchang str. 80-412</name>
    <dbReference type="NCBI Taxonomy" id="1218564"/>
    <lineage>
        <taxon>Bacteria</taxon>
        <taxon>Pseudomonadati</taxon>
        <taxon>Spirochaetota</taxon>
        <taxon>Spirochaetia</taxon>
        <taxon>Leptospirales</taxon>
        <taxon>Leptospiraceae</taxon>
        <taxon>Leptospira</taxon>
    </lineage>
</organism>
<feature type="transmembrane region" description="Helical" evidence="1">
    <location>
        <begin position="27"/>
        <end position="48"/>
    </location>
</feature>
<dbReference type="AlphaFoldDB" id="T0H6X1"/>
<evidence type="ECO:0000256" key="1">
    <source>
        <dbReference type="SAM" id="Phobius"/>
    </source>
</evidence>
<feature type="transmembrane region" description="Helical" evidence="1">
    <location>
        <begin position="129"/>
        <end position="147"/>
    </location>
</feature>
<sequence>MLSSSLISSFPRLKQLDRESLFSKNYLMIYALILTILCGLFFFLSYGLSQKSNALLQKDSKGADSFPNQSSKESKFTVFKPSVFRLKFQDALHSPFQKESVFLLLSLCTWMLLPLFWGLTFFLKTDANVLIVIGFMVWTYYWLKYLLSTDETA</sequence>
<dbReference type="NCBIfam" id="NF047665">
    <property type="entry name" value="LIC10362_fam"/>
    <property type="match status" value="1"/>
</dbReference>
<keyword evidence="1" id="KW-0472">Membrane</keyword>
<feature type="transmembrane region" description="Helical" evidence="1">
    <location>
        <begin position="101"/>
        <end position="123"/>
    </location>
</feature>
<keyword evidence="1" id="KW-0812">Transmembrane</keyword>
<comment type="caution">
    <text evidence="2">The sequence shown here is derived from an EMBL/GenBank/DDBJ whole genome shotgun (WGS) entry which is preliminary data.</text>
</comment>
<proteinExistence type="predicted"/>
<dbReference type="EMBL" id="AOHD02000024">
    <property type="protein sequence ID" value="EQA81334.1"/>
    <property type="molecule type" value="Genomic_DNA"/>
</dbReference>
<keyword evidence="1" id="KW-1133">Transmembrane helix</keyword>
<evidence type="ECO:0000313" key="2">
    <source>
        <dbReference type="EMBL" id="EQA81334.1"/>
    </source>
</evidence>
<name>T0H6X1_9LEPT</name>
<accession>T0H6X1</accession>
<dbReference type="Proteomes" id="UP000015445">
    <property type="component" value="Unassembled WGS sequence"/>
</dbReference>
<gene>
    <name evidence="2" type="ORF">LEP1GSC193_3530</name>
</gene>
<keyword evidence="3" id="KW-1185">Reference proteome</keyword>
<protein>
    <submittedName>
        <fullName evidence="2">Uncharacterized protein</fullName>
    </submittedName>
</protein>
<reference evidence="2" key="1">
    <citation type="submission" date="2013-05" db="EMBL/GenBank/DDBJ databases">
        <authorList>
            <person name="Harkins D.M."/>
            <person name="Durkin A.S."/>
            <person name="Brinkac L.M."/>
            <person name="Haft D.H."/>
            <person name="Selengut J.D."/>
            <person name="Sanka R."/>
            <person name="DePew J."/>
            <person name="Purushe J."/>
            <person name="Galloway R.L."/>
            <person name="Vinetz J.M."/>
            <person name="Sutton G.G."/>
            <person name="Nierman W.C."/>
            <person name="Fouts D.E."/>
        </authorList>
    </citation>
    <scope>NUCLEOTIDE SEQUENCE [LARGE SCALE GENOMIC DNA]</scope>
    <source>
        <strain evidence="2">80-412</strain>
    </source>
</reference>